<dbReference type="SUPFAM" id="SSF141868">
    <property type="entry name" value="EAL domain-like"/>
    <property type="match status" value="1"/>
</dbReference>
<sequence>MSLRILKLLLSVVIGFFLLSAAYISHTIVERQDALKQVARYNTSWLASQAVSELTRLEQRLVALSVPGVRGVPDDLELRFEILLNRSNLMSDGEFQDFIKRDPERQATVQRLNEALVALEPLIANIEAPGAAQTALEILTPLETKIVELASAANHYGAQRVAEDQHELIRLHQLFSALAGGLILCGFLMIGLLGWHNRLLGRAHRELHDLAEDLRQTSAQLARANKALADAYEELQVRNEALQIQGKELRTQNERFDAALNNMSHGLCMVDSADRIIVFNARFAQLFGLDRTVQPGTPLSALVMQAELQGWEGADALRQICVEQQELIRSRRSASFIQGHPDGRTLAVSHQPMATGGWVATYEDITERRRVESQIAYMAHHDALTDLANRVLFRERMEDALATAQNQNVTIAVLCLDLDRFKDVNDSLGHETGDLLLKEVAARLLSCVRDGDVVARLGGDEFAVLQIGVTEAQASASLAARIVETLGAPYDLEGQEVVIGASVGIALTADGAVSPDQLLKHADLALYGAKSQGRGTYRFFEPDMDVQLQARRVLELDLRKALANGEFEPFYQPQVNIASSEISGFEALLRWRHPERGLIPPGEFIPIAEDTGLIAPLGEWVLAKACKDAMTWPGNLKVAVNLSPVQFRNKGLVTSVVNALSASGLAPDRRELEITESVLLQDNDATLTILHELRGLGVRIALDDFGTGYSSLSYLRSFPFDKIKIDQSFVRELSTRADCLAIVQSITRLGESLGMSTTAEGVETEDQFVQLRAAGCTEVQGYYFGFPKPLKELVFSLAPRQLSAEVA</sequence>
<evidence type="ECO:0000259" key="3">
    <source>
        <dbReference type="PROSITE" id="PS50883"/>
    </source>
</evidence>
<keyword evidence="1" id="KW-0175">Coiled coil</keyword>
<dbReference type="InterPro" id="IPR035919">
    <property type="entry name" value="EAL_sf"/>
</dbReference>
<dbReference type="PROSITE" id="PS50887">
    <property type="entry name" value="GGDEF"/>
    <property type="match status" value="1"/>
</dbReference>
<dbReference type="SMART" id="SM00267">
    <property type="entry name" value="GGDEF"/>
    <property type="match status" value="1"/>
</dbReference>
<keyword evidence="2" id="KW-0812">Transmembrane</keyword>
<dbReference type="PANTHER" id="PTHR44757">
    <property type="entry name" value="DIGUANYLATE CYCLASE DGCP"/>
    <property type="match status" value="1"/>
</dbReference>
<dbReference type="Pfam" id="PF12860">
    <property type="entry name" value="PAS_7"/>
    <property type="match status" value="1"/>
</dbReference>
<dbReference type="NCBIfam" id="TIGR00254">
    <property type="entry name" value="GGDEF"/>
    <property type="match status" value="1"/>
</dbReference>
<dbReference type="RefSeq" id="WP_167671529.1">
    <property type="nucleotide sequence ID" value="NZ_JAATJS010000001.1"/>
</dbReference>
<name>A0ABX0V9F6_9HYPH</name>
<dbReference type="SMART" id="SM00091">
    <property type="entry name" value="PAS"/>
    <property type="match status" value="1"/>
</dbReference>
<gene>
    <name evidence="5" type="ORF">HB375_03435</name>
</gene>
<evidence type="ECO:0000256" key="1">
    <source>
        <dbReference type="SAM" id="Coils"/>
    </source>
</evidence>
<dbReference type="Gene3D" id="3.30.450.20">
    <property type="entry name" value="PAS domain"/>
    <property type="match status" value="1"/>
</dbReference>
<dbReference type="NCBIfam" id="TIGR00229">
    <property type="entry name" value="sensory_box"/>
    <property type="match status" value="1"/>
</dbReference>
<evidence type="ECO:0000313" key="5">
    <source>
        <dbReference type="EMBL" id="NIX75665.1"/>
    </source>
</evidence>
<dbReference type="InterPro" id="IPR000014">
    <property type="entry name" value="PAS"/>
</dbReference>
<organism evidence="5 6">
    <name type="scientific">Microvirga terricola</name>
    <dbReference type="NCBI Taxonomy" id="2719797"/>
    <lineage>
        <taxon>Bacteria</taxon>
        <taxon>Pseudomonadati</taxon>
        <taxon>Pseudomonadota</taxon>
        <taxon>Alphaproteobacteria</taxon>
        <taxon>Hyphomicrobiales</taxon>
        <taxon>Methylobacteriaceae</taxon>
        <taxon>Microvirga</taxon>
    </lineage>
</organism>
<dbReference type="EMBL" id="JAATJS010000001">
    <property type="protein sequence ID" value="NIX75665.1"/>
    <property type="molecule type" value="Genomic_DNA"/>
</dbReference>
<dbReference type="Pfam" id="PF00990">
    <property type="entry name" value="GGDEF"/>
    <property type="match status" value="1"/>
</dbReference>
<dbReference type="Gene3D" id="3.30.70.270">
    <property type="match status" value="1"/>
</dbReference>
<protein>
    <submittedName>
        <fullName evidence="5">EAL domain-containing protein</fullName>
    </submittedName>
</protein>
<dbReference type="Pfam" id="PF00563">
    <property type="entry name" value="EAL"/>
    <property type="match status" value="1"/>
</dbReference>
<keyword evidence="2" id="KW-1133">Transmembrane helix</keyword>
<evidence type="ECO:0000313" key="6">
    <source>
        <dbReference type="Proteomes" id="UP000707352"/>
    </source>
</evidence>
<dbReference type="CDD" id="cd01948">
    <property type="entry name" value="EAL"/>
    <property type="match status" value="1"/>
</dbReference>
<feature type="coiled-coil region" evidence="1">
    <location>
        <begin position="207"/>
        <end position="252"/>
    </location>
</feature>
<dbReference type="Gene3D" id="3.20.20.450">
    <property type="entry name" value="EAL domain"/>
    <property type="match status" value="1"/>
</dbReference>
<dbReference type="InterPro" id="IPR035965">
    <property type="entry name" value="PAS-like_dom_sf"/>
</dbReference>
<keyword evidence="6" id="KW-1185">Reference proteome</keyword>
<accession>A0ABX0V9F6</accession>
<dbReference type="InterPro" id="IPR001633">
    <property type="entry name" value="EAL_dom"/>
</dbReference>
<dbReference type="InterPro" id="IPR052155">
    <property type="entry name" value="Biofilm_reg_signaling"/>
</dbReference>
<dbReference type="SUPFAM" id="SSF55073">
    <property type="entry name" value="Nucleotide cyclase"/>
    <property type="match status" value="1"/>
</dbReference>
<evidence type="ECO:0000259" key="4">
    <source>
        <dbReference type="PROSITE" id="PS50887"/>
    </source>
</evidence>
<comment type="caution">
    <text evidence="5">The sequence shown here is derived from an EMBL/GenBank/DDBJ whole genome shotgun (WGS) entry which is preliminary data.</text>
</comment>
<reference evidence="5 6" key="1">
    <citation type="submission" date="2020-03" db="EMBL/GenBank/DDBJ databases">
        <title>The genome sequence of Microvirga sp. c23x22.</title>
        <authorList>
            <person name="Zhang X."/>
        </authorList>
    </citation>
    <scope>NUCLEOTIDE SEQUENCE [LARGE SCALE GENOMIC DNA]</scope>
    <source>
        <strain evidence="6">c23x22</strain>
    </source>
</reference>
<dbReference type="InterPro" id="IPR043128">
    <property type="entry name" value="Rev_trsase/Diguanyl_cyclase"/>
</dbReference>
<keyword evidence="2" id="KW-0472">Membrane</keyword>
<dbReference type="Proteomes" id="UP000707352">
    <property type="component" value="Unassembled WGS sequence"/>
</dbReference>
<dbReference type="CDD" id="cd01949">
    <property type="entry name" value="GGDEF"/>
    <property type="match status" value="1"/>
</dbReference>
<evidence type="ECO:0000256" key="2">
    <source>
        <dbReference type="SAM" id="Phobius"/>
    </source>
</evidence>
<dbReference type="SUPFAM" id="SSF55785">
    <property type="entry name" value="PYP-like sensor domain (PAS domain)"/>
    <property type="match status" value="1"/>
</dbReference>
<feature type="domain" description="GGDEF" evidence="4">
    <location>
        <begin position="409"/>
        <end position="542"/>
    </location>
</feature>
<feature type="domain" description="EAL" evidence="3">
    <location>
        <begin position="551"/>
        <end position="801"/>
    </location>
</feature>
<dbReference type="InterPro" id="IPR000160">
    <property type="entry name" value="GGDEF_dom"/>
</dbReference>
<dbReference type="SMART" id="SM00052">
    <property type="entry name" value="EAL"/>
    <property type="match status" value="1"/>
</dbReference>
<dbReference type="PROSITE" id="PS50883">
    <property type="entry name" value="EAL"/>
    <property type="match status" value="1"/>
</dbReference>
<proteinExistence type="predicted"/>
<feature type="transmembrane region" description="Helical" evidence="2">
    <location>
        <begin position="174"/>
        <end position="195"/>
    </location>
</feature>
<dbReference type="InterPro" id="IPR029787">
    <property type="entry name" value="Nucleotide_cyclase"/>
</dbReference>
<dbReference type="PANTHER" id="PTHR44757:SF2">
    <property type="entry name" value="BIOFILM ARCHITECTURE MAINTENANCE PROTEIN MBAA"/>
    <property type="match status" value="1"/>
</dbReference>